<dbReference type="PANTHER" id="PTHR37806:SF1">
    <property type="entry name" value="PEPTIDASE C39-LIKE DOMAIN-CONTAINING PROTEIN"/>
    <property type="match status" value="1"/>
</dbReference>
<reference evidence="3 4" key="1">
    <citation type="journal article" date="2015" name="Antonie Van Leeuwenhoek">
        <title>Oceanobacillus bengalensis sp. nov., a bacterium isolated from seawater of the Bay of Bengal.</title>
        <authorList>
            <person name="Yongchang O."/>
            <person name="Xiang W."/>
            <person name="Wang G."/>
        </authorList>
    </citation>
    <scope>NUCLEOTIDE SEQUENCE [LARGE SCALE GENOMIC DNA]</scope>
    <source>
        <strain evidence="3 4">MCCC 1K00260</strain>
    </source>
</reference>
<evidence type="ECO:0000259" key="2">
    <source>
        <dbReference type="Pfam" id="PF17802"/>
    </source>
</evidence>
<dbReference type="Pfam" id="PF17802">
    <property type="entry name" value="SpaA"/>
    <property type="match status" value="1"/>
</dbReference>
<organism evidence="3 4">
    <name type="scientific">Oceanobacillus bengalensis</name>
    <dbReference type="NCBI Taxonomy" id="1435466"/>
    <lineage>
        <taxon>Bacteria</taxon>
        <taxon>Bacillati</taxon>
        <taxon>Bacillota</taxon>
        <taxon>Bacilli</taxon>
        <taxon>Bacillales</taxon>
        <taxon>Bacillaceae</taxon>
        <taxon>Oceanobacillus</taxon>
    </lineage>
</organism>
<dbReference type="InterPro" id="IPR041033">
    <property type="entry name" value="SpaA_PFL_dom_1"/>
</dbReference>
<dbReference type="InterPro" id="IPR039564">
    <property type="entry name" value="Peptidase_C39-like"/>
</dbReference>
<accession>A0A494YV31</accession>
<evidence type="ECO:0000259" key="1">
    <source>
        <dbReference type="Pfam" id="PF13529"/>
    </source>
</evidence>
<feature type="domain" description="SpaA-like prealbumin fold" evidence="2">
    <location>
        <begin position="56"/>
        <end position="142"/>
    </location>
</feature>
<gene>
    <name evidence="3" type="ORF">D8M05_14275</name>
</gene>
<evidence type="ECO:0000313" key="3">
    <source>
        <dbReference type="EMBL" id="RKQ14029.1"/>
    </source>
</evidence>
<keyword evidence="4" id="KW-1185">Reference proteome</keyword>
<dbReference type="Proteomes" id="UP000281813">
    <property type="component" value="Unassembled WGS sequence"/>
</dbReference>
<sequence>MMVSGVETMNRKKVVKKLILRNSTIIFLLSSLIILISIHSNKLYDTIYEFLDKDQGKLKIFSVDAKNGFPIKNSEFRIIDLETDNIVEVLYTDSSGMAISNLLYFDKTYKITQTNVMEPYVLNKEQYVVEFSEKNDRVTINNDVPSYIKDYERTEDKEIIITNLQLSLDTILQYPELPNGCEVTALASVLDYYGYKTTKMELAEKYLPKVPFSQKNNKLFGVNPYDAYAGDPSSNSGFFSYAPPIVRTANEFIQSNDGKNNSKDISGSTRDEILKYLKEGTPVIVWTTRDLSEPNKNFSWYIKGTNEILQVPTNSHTVVLTGFSEEIVYAMDPLRGQVVYDSDQFFEIYGKTGSHAMVIL</sequence>
<protein>
    <recommendedName>
        <fullName evidence="5">Peptidase C39-like domain-containing protein</fullName>
    </recommendedName>
</protein>
<dbReference type="InterPro" id="IPR013783">
    <property type="entry name" value="Ig-like_fold"/>
</dbReference>
<dbReference type="PANTHER" id="PTHR37806">
    <property type="entry name" value="LMO0724 PROTEIN"/>
    <property type="match status" value="1"/>
</dbReference>
<dbReference type="AlphaFoldDB" id="A0A494YV31"/>
<dbReference type="Gene3D" id="2.60.40.10">
    <property type="entry name" value="Immunoglobulins"/>
    <property type="match status" value="1"/>
</dbReference>
<dbReference type="EMBL" id="RBZO01000024">
    <property type="protein sequence ID" value="RKQ14029.1"/>
    <property type="molecule type" value="Genomic_DNA"/>
</dbReference>
<evidence type="ECO:0000313" key="4">
    <source>
        <dbReference type="Proteomes" id="UP000281813"/>
    </source>
</evidence>
<feature type="domain" description="Peptidase C39-like" evidence="1">
    <location>
        <begin position="170"/>
        <end position="333"/>
    </location>
</feature>
<name>A0A494YV31_9BACI</name>
<dbReference type="Gene3D" id="3.90.70.10">
    <property type="entry name" value="Cysteine proteinases"/>
    <property type="match status" value="1"/>
</dbReference>
<comment type="caution">
    <text evidence="3">The sequence shown here is derived from an EMBL/GenBank/DDBJ whole genome shotgun (WGS) entry which is preliminary data.</text>
</comment>
<dbReference type="Pfam" id="PF13529">
    <property type="entry name" value="Peptidase_C39_2"/>
    <property type="match status" value="1"/>
</dbReference>
<proteinExistence type="predicted"/>
<evidence type="ECO:0008006" key="5">
    <source>
        <dbReference type="Google" id="ProtNLM"/>
    </source>
</evidence>